<organism evidence="2">
    <name type="scientific">Rothia mucilaginosa</name>
    <dbReference type="NCBI Taxonomy" id="43675"/>
    <lineage>
        <taxon>Bacteria</taxon>
        <taxon>Bacillati</taxon>
        <taxon>Actinomycetota</taxon>
        <taxon>Actinomycetes</taxon>
        <taxon>Micrococcales</taxon>
        <taxon>Micrococcaceae</taxon>
        <taxon>Rothia</taxon>
    </lineage>
</organism>
<evidence type="ECO:0000259" key="1">
    <source>
        <dbReference type="Pfam" id="PF09359"/>
    </source>
</evidence>
<dbReference type="PATRIC" id="fig|43675.28.peg.1022"/>
<proteinExistence type="predicted"/>
<dbReference type="GO" id="GO:0006799">
    <property type="term" value="P:polyphosphate biosynthetic process"/>
    <property type="evidence" value="ECO:0007669"/>
    <property type="project" value="UniProtKB-ARBA"/>
</dbReference>
<dbReference type="AlphaFoldDB" id="A0A0K2S095"/>
<dbReference type="Gene3D" id="3.20.100.30">
    <property type="entry name" value="VTC, catalytic tunnel domain"/>
    <property type="match status" value="1"/>
</dbReference>
<feature type="domain" description="VTC" evidence="1">
    <location>
        <begin position="30"/>
        <end position="258"/>
    </location>
</feature>
<accession>A0A0K2S095</accession>
<gene>
    <name evidence="2" type="ORF">RM6536_0995</name>
</gene>
<dbReference type="RefSeq" id="WP_060824311.1">
    <property type="nucleotide sequence ID" value="NZ_AP014938.1"/>
</dbReference>
<dbReference type="InterPro" id="IPR042267">
    <property type="entry name" value="VTC_sf"/>
</dbReference>
<dbReference type="EMBL" id="AP014938">
    <property type="protein sequence ID" value="BAS20242.1"/>
    <property type="molecule type" value="Genomic_DNA"/>
</dbReference>
<dbReference type="InterPro" id="IPR018966">
    <property type="entry name" value="VTC_domain"/>
</dbReference>
<dbReference type="Pfam" id="PF09359">
    <property type="entry name" value="VTC"/>
    <property type="match status" value="1"/>
</dbReference>
<protein>
    <recommendedName>
        <fullName evidence="1">VTC domain-containing protein</fullName>
    </recommendedName>
</protein>
<evidence type="ECO:0000313" key="2">
    <source>
        <dbReference type="EMBL" id="BAS20242.1"/>
    </source>
</evidence>
<dbReference type="CDD" id="cd07750">
    <property type="entry name" value="PolyPPase_VTC_like"/>
    <property type="match status" value="1"/>
</dbReference>
<name>A0A0K2S095_9MICC</name>
<reference evidence="3" key="1">
    <citation type="submission" date="2015-08" db="EMBL/GenBank/DDBJ databases">
        <title>Complete genome sequence of Rothia mucilaginosa strain NUM-Rm6536.</title>
        <authorList>
            <person name="Nambu T."/>
        </authorList>
    </citation>
    <scope>NUCLEOTIDE SEQUENCE [LARGE SCALE GENOMIC DNA]</scope>
    <source>
        <strain evidence="3">NUM-Rm6536</strain>
    </source>
</reference>
<sequence>MTNAAANIIPAEWKSISLEAMNEKAAMQTRVDRKYIVDAETAAKVLSTLDADASVMDIKGQRDFAYDSVYFDTPQMQSYHSAAYSRDDTFKIRTRSYLDSKLTFLEVKTDGEQDMTVKKRIPYIFEKRDQLTAEGHEYITAALGDILAGPVHRLEAVLSTGYRRTTVFLPQSKKNPVASRMTVDNALTWTPMSENILMAGVNYRNFHGNLIGTTYGLPNAVIIETKSGVEPSVADQHLWDAGITPAKISKFATGMAALNPQLASNKWEETLKNWMHLEPVDGTRLNVDDMTEEDYQKLLTERFAAA</sequence>
<dbReference type="Proteomes" id="UP000066203">
    <property type="component" value="Chromosome"/>
</dbReference>
<evidence type="ECO:0000313" key="3">
    <source>
        <dbReference type="Proteomes" id="UP000066203"/>
    </source>
</evidence>